<evidence type="ECO:0000256" key="1">
    <source>
        <dbReference type="SAM" id="MobiDB-lite"/>
    </source>
</evidence>
<dbReference type="InterPro" id="IPR026354">
    <property type="entry name" value="4helix_suffix_dom"/>
</dbReference>
<dbReference type="NCBIfam" id="TIGR02436">
    <property type="entry name" value="four helix bundle protein"/>
    <property type="match status" value="1"/>
</dbReference>
<dbReference type="AlphaFoldDB" id="A0A0G0JIX8"/>
<evidence type="ECO:0000313" key="3">
    <source>
        <dbReference type="Proteomes" id="UP000034235"/>
    </source>
</evidence>
<dbReference type="InterPro" id="IPR012657">
    <property type="entry name" value="23S_rRNA-intervening_sequence"/>
</dbReference>
<gene>
    <name evidence="2" type="ORF">US86_C0004G0045</name>
</gene>
<feature type="region of interest" description="Disordered" evidence="1">
    <location>
        <begin position="42"/>
        <end position="63"/>
    </location>
</feature>
<comment type="caution">
    <text evidence="2">The sequence shown here is derived from an EMBL/GenBank/DDBJ whole genome shotgun (WGS) entry which is preliminary data.</text>
</comment>
<reference evidence="2 3" key="1">
    <citation type="journal article" date="2015" name="Nature">
        <title>rRNA introns, odd ribosomes, and small enigmatic genomes across a large radiation of phyla.</title>
        <authorList>
            <person name="Brown C.T."/>
            <person name="Hug L.A."/>
            <person name="Thomas B.C."/>
            <person name="Sharon I."/>
            <person name="Castelle C.J."/>
            <person name="Singh A."/>
            <person name="Wilkins M.J."/>
            <person name="Williams K.H."/>
            <person name="Banfield J.F."/>
        </authorList>
    </citation>
    <scope>NUCLEOTIDE SEQUENCE [LARGE SCALE GENOMIC DNA]</scope>
</reference>
<dbReference type="Proteomes" id="UP000034235">
    <property type="component" value="Unassembled WGS sequence"/>
</dbReference>
<sequence>MSNLIPAHGGYRNLKSFQMATIIYDLTLIFIQKYIPKGSRTNDQMHQAARSGKQNIAEGSMASGTSKKTEIKLVGVARASLEELLLDYEDYLREHRLEIWTKENPRVTEIRALSYTTNKSHKTYLSYLSAAEAAANCLICLIHQTNYLLDQQLRSLEKELLEKGGFTENLYRRRIELRRKQ</sequence>
<dbReference type="PATRIC" id="fig|1618422.5.peg.737"/>
<protein>
    <recommendedName>
        <fullName evidence="4">S23 ribosomal protein</fullName>
    </recommendedName>
</protein>
<organism evidence="2 3">
    <name type="scientific">Candidatus Daviesbacteria bacterium GW2011_GWA2_38_24</name>
    <dbReference type="NCBI Taxonomy" id="1618422"/>
    <lineage>
        <taxon>Bacteria</taxon>
        <taxon>Candidatus Daviesiibacteriota</taxon>
    </lineage>
</organism>
<dbReference type="SUPFAM" id="SSF158446">
    <property type="entry name" value="IVS-encoded protein-like"/>
    <property type="match status" value="1"/>
</dbReference>
<name>A0A0G0JIX8_9BACT</name>
<dbReference type="InterPro" id="IPR036583">
    <property type="entry name" value="23S_rRNA_IVS_sf"/>
</dbReference>
<dbReference type="Gene3D" id="1.20.1440.60">
    <property type="entry name" value="23S rRNA-intervening sequence"/>
    <property type="match status" value="1"/>
</dbReference>
<accession>A0A0G0JIX8</accession>
<dbReference type="NCBIfam" id="TIGR04258">
    <property type="entry name" value="4helix_suffix"/>
    <property type="match status" value="1"/>
</dbReference>
<evidence type="ECO:0008006" key="4">
    <source>
        <dbReference type="Google" id="ProtNLM"/>
    </source>
</evidence>
<dbReference type="EMBL" id="LBUP01000004">
    <property type="protein sequence ID" value="KKQ66727.1"/>
    <property type="molecule type" value="Genomic_DNA"/>
</dbReference>
<proteinExistence type="predicted"/>
<evidence type="ECO:0000313" key="2">
    <source>
        <dbReference type="EMBL" id="KKQ66727.1"/>
    </source>
</evidence>